<accession>A0A2J8M9A5</accession>
<name>A0A2J8M9A5_PANTR</name>
<dbReference type="PANTHER" id="PTHR23317">
    <property type="entry name" value="DEDICATOR OF CYTOKINESIS DOCK"/>
    <property type="match status" value="1"/>
</dbReference>
<proteinExistence type="predicted"/>
<feature type="non-terminal residue" evidence="1">
    <location>
        <position position="1"/>
    </location>
</feature>
<dbReference type="GO" id="GO:0005085">
    <property type="term" value="F:guanyl-nucleotide exchange factor activity"/>
    <property type="evidence" value="ECO:0007669"/>
    <property type="project" value="InterPro"/>
</dbReference>
<evidence type="ECO:0000313" key="2">
    <source>
        <dbReference type="Proteomes" id="UP000236370"/>
    </source>
</evidence>
<comment type="caution">
    <text evidence="1">The sequence shown here is derived from an EMBL/GenBank/DDBJ whole genome shotgun (WGS) entry which is preliminary data.</text>
</comment>
<gene>
    <name evidence="1" type="ORF">CK820_G0022530</name>
</gene>
<reference evidence="1 2" key="1">
    <citation type="submission" date="2017-12" db="EMBL/GenBank/DDBJ databases">
        <title>High-resolution comparative analysis of great ape genomes.</title>
        <authorList>
            <person name="Pollen A."/>
            <person name="Hastie A."/>
            <person name="Hormozdiari F."/>
            <person name="Dougherty M."/>
            <person name="Liu R."/>
            <person name="Chaisson M."/>
            <person name="Hoppe E."/>
            <person name="Hill C."/>
            <person name="Pang A."/>
            <person name="Hillier L."/>
            <person name="Baker C."/>
            <person name="Armstrong J."/>
            <person name="Shendure J."/>
            <person name="Paten B."/>
            <person name="Wilson R."/>
            <person name="Chao H."/>
            <person name="Schneider V."/>
            <person name="Ventura M."/>
            <person name="Kronenberg Z."/>
            <person name="Murali S."/>
            <person name="Gordon D."/>
            <person name="Cantsilieris S."/>
            <person name="Munson K."/>
            <person name="Nelson B."/>
            <person name="Raja A."/>
            <person name="Underwood J."/>
            <person name="Diekhans M."/>
            <person name="Fiddes I."/>
            <person name="Haussler D."/>
            <person name="Eichler E."/>
        </authorList>
    </citation>
    <scope>NUCLEOTIDE SEQUENCE [LARGE SCALE GENOMIC DNA]</scope>
    <source>
        <strain evidence="1">Yerkes chimp pedigree #C0471</strain>
    </source>
</reference>
<dbReference type="AlphaFoldDB" id="A0A2J8M9A5"/>
<dbReference type="PANTHER" id="PTHR23317:SF77">
    <property type="entry name" value="DEDICATOR OF CYTOKINESIS PROTEIN 9"/>
    <property type="match status" value="1"/>
</dbReference>
<dbReference type="EMBL" id="NBAG03000264">
    <property type="protein sequence ID" value="PNI56088.1"/>
    <property type="molecule type" value="Genomic_DNA"/>
</dbReference>
<dbReference type="Proteomes" id="UP000236370">
    <property type="component" value="Unassembled WGS sequence"/>
</dbReference>
<feature type="non-terminal residue" evidence="1">
    <location>
        <position position="115"/>
    </location>
</feature>
<dbReference type="InterPro" id="IPR026791">
    <property type="entry name" value="DOCK"/>
</dbReference>
<sequence>SELMDFFTISEVCLHQFQYMGKRYIARNQEGLGPIVHDRKSQTLPVSRNRTGMMHARLQQLGSLDNSLTFNHSYGHSDADVLHQSLLEANIATEVCLTALDTLSLFTLAFKNQLL</sequence>
<protein>
    <submittedName>
        <fullName evidence="1">DOCK9 isoform 12</fullName>
    </submittedName>
</protein>
<organism evidence="1 2">
    <name type="scientific">Pan troglodytes</name>
    <name type="common">Chimpanzee</name>
    <dbReference type="NCBI Taxonomy" id="9598"/>
    <lineage>
        <taxon>Eukaryota</taxon>
        <taxon>Metazoa</taxon>
        <taxon>Chordata</taxon>
        <taxon>Craniata</taxon>
        <taxon>Vertebrata</taxon>
        <taxon>Euteleostomi</taxon>
        <taxon>Mammalia</taxon>
        <taxon>Eutheria</taxon>
        <taxon>Euarchontoglires</taxon>
        <taxon>Primates</taxon>
        <taxon>Haplorrhini</taxon>
        <taxon>Catarrhini</taxon>
        <taxon>Hominidae</taxon>
        <taxon>Pan</taxon>
    </lineage>
</organism>
<evidence type="ECO:0000313" key="1">
    <source>
        <dbReference type="EMBL" id="PNI56088.1"/>
    </source>
</evidence>
<dbReference type="GO" id="GO:0007264">
    <property type="term" value="P:small GTPase-mediated signal transduction"/>
    <property type="evidence" value="ECO:0007669"/>
    <property type="project" value="InterPro"/>
</dbReference>